<evidence type="ECO:0000313" key="2">
    <source>
        <dbReference type="EMBL" id="KAJ7388984.1"/>
    </source>
</evidence>
<dbReference type="Proteomes" id="UP001163046">
    <property type="component" value="Unassembled WGS sequence"/>
</dbReference>
<reference evidence="2" key="1">
    <citation type="submission" date="2023-01" db="EMBL/GenBank/DDBJ databases">
        <title>Genome assembly of the deep-sea coral Lophelia pertusa.</title>
        <authorList>
            <person name="Herrera S."/>
            <person name="Cordes E."/>
        </authorList>
    </citation>
    <scope>NUCLEOTIDE SEQUENCE</scope>
    <source>
        <strain evidence="2">USNM1676648</strain>
        <tissue evidence="2">Polyp</tissue>
    </source>
</reference>
<feature type="compositionally biased region" description="Acidic residues" evidence="1">
    <location>
        <begin position="12"/>
        <end position="42"/>
    </location>
</feature>
<dbReference type="EMBL" id="MU825444">
    <property type="protein sequence ID" value="KAJ7388984.1"/>
    <property type="molecule type" value="Genomic_DNA"/>
</dbReference>
<feature type="compositionally biased region" description="Low complexity" evidence="1">
    <location>
        <begin position="1"/>
        <end position="11"/>
    </location>
</feature>
<organism evidence="2 3">
    <name type="scientific">Desmophyllum pertusum</name>
    <dbReference type="NCBI Taxonomy" id="174260"/>
    <lineage>
        <taxon>Eukaryota</taxon>
        <taxon>Metazoa</taxon>
        <taxon>Cnidaria</taxon>
        <taxon>Anthozoa</taxon>
        <taxon>Hexacorallia</taxon>
        <taxon>Scleractinia</taxon>
        <taxon>Caryophylliina</taxon>
        <taxon>Caryophylliidae</taxon>
        <taxon>Desmophyllum</taxon>
    </lineage>
</organism>
<name>A0A9W9ZXI6_9CNID</name>
<keyword evidence="3" id="KW-1185">Reference proteome</keyword>
<comment type="caution">
    <text evidence="2">The sequence shown here is derived from an EMBL/GenBank/DDBJ whole genome shotgun (WGS) entry which is preliminary data.</text>
</comment>
<feature type="compositionally biased region" description="Acidic residues" evidence="1">
    <location>
        <begin position="94"/>
        <end position="112"/>
    </location>
</feature>
<feature type="region of interest" description="Disordered" evidence="1">
    <location>
        <begin position="1"/>
        <end position="112"/>
    </location>
</feature>
<proteinExistence type="predicted"/>
<protein>
    <submittedName>
        <fullName evidence="2">Uncharacterized protein</fullName>
    </submittedName>
</protein>
<accession>A0A9W9ZXI6</accession>
<sequence>MALHANDTTANDQDDTSLGEIIDEPLLEGSESEFQTDEEENAAPEMENSELNVSSTGKEPDGLINENEAENEDEEDGLMEEMSGSGDHETTTGLEDDTTQFIEDDDDDLADR</sequence>
<gene>
    <name evidence="2" type="ORF">OS493_034372</name>
</gene>
<evidence type="ECO:0000313" key="3">
    <source>
        <dbReference type="Proteomes" id="UP001163046"/>
    </source>
</evidence>
<feature type="compositionally biased region" description="Acidic residues" evidence="1">
    <location>
        <begin position="67"/>
        <end position="79"/>
    </location>
</feature>
<dbReference type="AlphaFoldDB" id="A0A9W9ZXI6"/>
<evidence type="ECO:0000256" key="1">
    <source>
        <dbReference type="SAM" id="MobiDB-lite"/>
    </source>
</evidence>